<protein>
    <submittedName>
        <fullName evidence="1">Uncharacterized protein</fullName>
    </submittedName>
</protein>
<dbReference type="Proteomes" id="UP000305095">
    <property type="component" value="Unassembled WGS sequence"/>
</dbReference>
<sequence>MTAREQVFVAYPGRDPTLAAGIMDAVRKANARPIPIIYEPWPFNDVAGSPLVSPILEKIDESPLLVADTTYLNLNVVYEIGFAIGRNKRAFLVRHKGTKGDRDIAKLVGIFDTLGYFEYATFDELQARLEAHIDTAHLNFSTALDRKSPIYLIEPPKRGTDVGVMVSRIKKAGYGRYRSFTPEEDTRLSATDAIRQVAASSGVFIPFQKTDEPEAEVHNIRCMFIAGLCDGMGKPKLLLTPPRFDAPLDIRDDVKQWHQLSDIHAIVAEFSPQIVEYAGQLEPSGIDRTTLLQSLSIGDPRAENEMNTLDQYYLKIDQFDRTMNGEVNLVVGRKGSGKTALFIRLRDKMRGDRRNIVLDLKPEGYQLIRMKEDILEFLSEGARQHLITAFWEYLIYLEIAYKLLEKDQKAHRYNQDIHNAYVELSGVYNAANFSSEGDFSERLATLSERLAKRYQEKYGTQDARRLTAGEVTELVYVHDIKQLRELISSYLHRKEAVWVMFDNLDKGWSTQGVDVIDATVLRCLVDAGRKVEREMRKAGHVVHCIVFVRNDVYDHLMRNTPDFGKEMRATLDWNDPDMLREMLRLRLVSGMHADLNRVDFHMVWHELCVSHYKGEDTSNYLIQRSLMRPRNLLKIFNHCRGFATNFNRQIIEDIDSEKGLKAYSSDLLAELDAELTQVFPSAQDLLYHFMDSKRALTRAELGELLTSAKIDAADHEKVLSFLLYYGVLGVQVGDAEYFIFDVNYDIKVLQVRAERGKEKTLYIVNPAFWPAFSIAA</sequence>
<dbReference type="AlphaFoldDB" id="A0A4V6CWV4"/>
<comment type="caution">
    <text evidence="1">The sequence shown here is derived from an EMBL/GenBank/DDBJ whole genome shotgun (WGS) entry which is preliminary data.</text>
</comment>
<dbReference type="Gene3D" id="3.40.50.450">
    <property type="match status" value="1"/>
</dbReference>
<dbReference type="InterPro" id="IPR059206">
    <property type="entry name" value="Sll1717-like"/>
</dbReference>
<gene>
    <name evidence="1" type="ORF">FDV58_27725</name>
</gene>
<dbReference type="NCBIfam" id="NF047389">
    <property type="entry name" value="ATPase_Sll1717"/>
    <property type="match status" value="1"/>
</dbReference>
<accession>A0A4V6CWV4</accession>
<dbReference type="RefSeq" id="WP_137481799.1">
    <property type="nucleotide sequence ID" value="NZ_SZZP01000019.1"/>
</dbReference>
<evidence type="ECO:0000313" key="2">
    <source>
        <dbReference type="Proteomes" id="UP000305095"/>
    </source>
</evidence>
<name>A0A4V6CWV4_BRAEL</name>
<organism evidence="1 2">
    <name type="scientific">Bradyrhizobium elkanii</name>
    <dbReference type="NCBI Taxonomy" id="29448"/>
    <lineage>
        <taxon>Bacteria</taxon>
        <taxon>Pseudomonadati</taxon>
        <taxon>Pseudomonadota</taxon>
        <taxon>Alphaproteobacteria</taxon>
        <taxon>Hyphomicrobiales</taxon>
        <taxon>Nitrobacteraceae</taxon>
        <taxon>Bradyrhizobium</taxon>
    </lineage>
</organism>
<evidence type="ECO:0000313" key="1">
    <source>
        <dbReference type="EMBL" id="TKV77995.1"/>
    </source>
</evidence>
<dbReference type="EMBL" id="SZZP01000019">
    <property type="protein sequence ID" value="TKV77995.1"/>
    <property type="molecule type" value="Genomic_DNA"/>
</dbReference>
<proteinExistence type="predicted"/>
<reference evidence="1 2" key="1">
    <citation type="submission" date="2019-05" db="EMBL/GenBank/DDBJ databases">
        <title>Draft Genome of Bradyrhizobium elkanii strain SEMIA 938, Used in Commercial Inoculants for Lupinus spp. in Brazil.</title>
        <authorList>
            <person name="Hungria M."/>
            <person name="Delamuta J.R.M."/>
            <person name="Ribeiro R.A."/>
            <person name="Nogueira M.A."/>
        </authorList>
    </citation>
    <scope>NUCLEOTIDE SEQUENCE [LARGE SCALE GENOMIC DNA]</scope>
    <source>
        <strain evidence="1 2">Semia 938</strain>
    </source>
</reference>